<dbReference type="AlphaFoldDB" id="A0A0D8ZMX5"/>
<feature type="region of interest" description="Disordered" evidence="1">
    <location>
        <begin position="116"/>
        <end position="143"/>
    </location>
</feature>
<evidence type="ECO:0000256" key="1">
    <source>
        <dbReference type="SAM" id="MobiDB-lite"/>
    </source>
</evidence>
<gene>
    <name evidence="3" type="ORF">UH38_19835</name>
</gene>
<dbReference type="RefSeq" id="WP_045056435.1">
    <property type="nucleotide sequence ID" value="NZ_CAWMDP010000023.1"/>
</dbReference>
<evidence type="ECO:0000256" key="2">
    <source>
        <dbReference type="SAM" id="SignalP"/>
    </source>
</evidence>
<dbReference type="EMBL" id="JYON01000027">
    <property type="protein sequence ID" value="KJH70120.1"/>
    <property type="molecule type" value="Genomic_DNA"/>
</dbReference>
<reference evidence="3" key="1">
    <citation type="submission" date="2015-02" db="EMBL/GenBank/DDBJ databases">
        <title>Draft genome of a novel marine cyanobacterium (Chroococcales) isolated from South Atlantic Ocean.</title>
        <authorList>
            <person name="Rigonato J."/>
            <person name="Alvarenga D.O."/>
            <person name="Branco L.H."/>
            <person name="Varani A.M."/>
            <person name="Brandini F.P."/>
            <person name="Fiore M.F."/>
        </authorList>
    </citation>
    <scope>NUCLEOTIDE SEQUENCE [LARGE SCALE GENOMIC DNA]</scope>
    <source>
        <strain evidence="3">CENA595</strain>
    </source>
</reference>
<feature type="chain" id="PRO_5002337152" description="P pilus assembly/Cpx signaling pathway, periplasmic inhibitor/zinc-resistance associated protein" evidence="2">
    <location>
        <begin position="26"/>
        <end position="143"/>
    </location>
</feature>
<evidence type="ECO:0000313" key="4">
    <source>
        <dbReference type="Proteomes" id="UP000032452"/>
    </source>
</evidence>
<evidence type="ECO:0008006" key="5">
    <source>
        <dbReference type="Google" id="ProtNLM"/>
    </source>
</evidence>
<proteinExistence type="predicted"/>
<sequence length="143" mass="16082">MQLKLIPLLAGAIALSAATSLPLTAQIQPSQQQLAPVRDSKYKGIQLTEQQKAQMQSIREQTGSQIQAILTPEQRQQFQAAMGSGQKRRSAFADMNLSEQQKTQIREIMQSAKTQAEAVLTPAQRQQLQTIREQKRQQRQNRS</sequence>
<dbReference type="OrthoDB" id="426086at2"/>
<evidence type="ECO:0000313" key="3">
    <source>
        <dbReference type="EMBL" id="KJH70120.1"/>
    </source>
</evidence>
<name>A0A0D8ZMX5_9CYAN</name>
<dbReference type="STRING" id="1618023.UH38_19835"/>
<keyword evidence="4" id="KW-1185">Reference proteome</keyword>
<comment type="caution">
    <text evidence="3">The sequence shown here is derived from an EMBL/GenBank/DDBJ whole genome shotgun (WGS) entry which is preliminary data.</text>
</comment>
<accession>A0A0D8ZMX5</accession>
<organism evidence="3 4">
    <name type="scientific">Aliterella atlantica CENA595</name>
    <dbReference type="NCBI Taxonomy" id="1618023"/>
    <lineage>
        <taxon>Bacteria</taxon>
        <taxon>Bacillati</taxon>
        <taxon>Cyanobacteriota</taxon>
        <taxon>Cyanophyceae</taxon>
        <taxon>Chroococcidiopsidales</taxon>
        <taxon>Aliterellaceae</taxon>
        <taxon>Aliterella</taxon>
    </lineage>
</organism>
<feature type="signal peptide" evidence="2">
    <location>
        <begin position="1"/>
        <end position="25"/>
    </location>
</feature>
<keyword evidence="2" id="KW-0732">Signal</keyword>
<protein>
    <recommendedName>
        <fullName evidence="5">P pilus assembly/Cpx signaling pathway, periplasmic inhibitor/zinc-resistance associated protein</fullName>
    </recommendedName>
</protein>
<dbReference type="Proteomes" id="UP000032452">
    <property type="component" value="Unassembled WGS sequence"/>
</dbReference>